<protein>
    <submittedName>
        <fullName evidence="3">DUF418 domain-containing protein</fullName>
    </submittedName>
</protein>
<feature type="transmembrane region" description="Helical" evidence="1">
    <location>
        <begin position="243"/>
        <end position="263"/>
    </location>
</feature>
<dbReference type="RefSeq" id="WP_272511086.1">
    <property type="nucleotide sequence ID" value="NZ_CP157353.1"/>
</dbReference>
<dbReference type="InterPro" id="IPR007349">
    <property type="entry name" value="DUF418"/>
</dbReference>
<feature type="transmembrane region" description="Helical" evidence="1">
    <location>
        <begin position="347"/>
        <end position="368"/>
    </location>
</feature>
<gene>
    <name evidence="3" type="ORF">ABG082_15090</name>
</gene>
<feature type="transmembrane region" description="Helical" evidence="1">
    <location>
        <begin position="283"/>
        <end position="301"/>
    </location>
</feature>
<feature type="transmembrane region" description="Helical" evidence="1">
    <location>
        <begin position="147"/>
        <end position="166"/>
    </location>
</feature>
<dbReference type="EMBL" id="CP157353">
    <property type="protein sequence ID" value="XBM03439.1"/>
    <property type="molecule type" value="Genomic_DNA"/>
</dbReference>
<organism evidence="3">
    <name type="scientific">Bacillus sp. BS1807G30</name>
    <dbReference type="NCBI Taxonomy" id="3153756"/>
    <lineage>
        <taxon>Bacteria</taxon>
        <taxon>Bacillati</taxon>
        <taxon>Bacillota</taxon>
        <taxon>Bacilli</taxon>
        <taxon>Bacillales</taxon>
        <taxon>Bacillaceae</taxon>
        <taxon>Bacillus</taxon>
    </lineage>
</organism>
<feature type="transmembrane region" description="Helical" evidence="1">
    <location>
        <begin position="200"/>
        <end position="223"/>
    </location>
</feature>
<feature type="transmembrane region" description="Helical" evidence="1">
    <location>
        <begin position="120"/>
        <end position="135"/>
    </location>
</feature>
<dbReference type="AlphaFoldDB" id="A0AAU7FHC8"/>
<dbReference type="Pfam" id="PF04235">
    <property type="entry name" value="DUF418"/>
    <property type="match status" value="1"/>
</dbReference>
<evidence type="ECO:0000256" key="1">
    <source>
        <dbReference type="SAM" id="Phobius"/>
    </source>
</evidence>
<evidence type="ECO:0000259" key="2">
    <source>
        <dbReference type="Pfam" id="PF04235"/>
    </source>
</evidence>
<keyword evidence="1" id="KW-1133">Transmembrane helix</keyword>
<accession>A0AAU7FHC8</accession>
<feature type="transmembrane region" description="Helical" evidence="1">
    <location>
        <begin position="61"/>
        <end position="84"/>
    </location>
</feature>
<reference evidence="3" key="1">
    <citation type="submission" date="2024-05" db="EMBL/GenBank/DDBJ databases">
        <authorList>
            <person name="Liu Z."/>
        </authorList>
    </citation>
    <scope>NUCLEOTIDE SEQUENCE</scope>
    <source>
        <strain evidence="3">BS1807G30</strain>
    </source>
</reference>
<feature type="domain" description="DUF418" evidence="2">
    <location>
        <begin position="225"/>
        <end position="387"/>
    </location>
</feature>
<dbReference type="PANTHER" id="PTHR30590:SF3">
    <property type="entry name" value="HYPOTHETICAL MEMBRANE SPANNING PROTEIN"/>
    <property type="match status" value="1"/>
</dbReference>
<proteinExistence type="predicted"/>
<dbReference type="PANTHER" id="PTHR30590">
    <property type="entry name" value="INNER MEMBRANE PROTEIN"/>
    <property type="match status" value="1"/>
</dbReference>
<feature type="transmembrane region" description="Helical" evidence="1">
    <location>
        <begin position="96"/>
        <end position="114"/>
    </location>
</feature>
<evidence type="ECO:0000313" key="3">
    <source>
        <dbReference type="EMBL" id="XBM03439.1"/>
    </source>
</evidence>
<sequence>MNANKVAHGQPMSLRERVHFLDIVRGFALMGIILVNYFLIVDSAKGFDMESNDVFHNLVNWFASGKFITLFSFLFGVGFMIFMDRAAQKVDSPNKLFARRLTILLGFGLLHLTFVWIGDILAYYAVAGFLLLFFYKRTAKTIRNWLITLFVIQLFTPFFTMLLNTISSGSSGKPDFADFELISHNSLTYLASIGDRWADMVTMASSSFFTVYSMFFMFLLGVYFVKMEFFKNMEAKKAIWNRIWIICTIAFLITQGSTIITAVNPFENTLWVNMATALEQNGGLTGSMFYMSTLAMLFLHVPQLRGALMVFTKVGRMSLTCYLLHSIIGTLLFLKYGAGLVDHLQPAGTFFMAIGVYVFLVLFSTFWLKRFKYGPMEYIWRQLTYGKVKQISKAFTVHSSSIKK</sequence>
<keyword evidence="1" id="KW-0812">Transmembrane</keyword>
<keyword evidence="1" id="KW-0472">Membrane</keyword>
<name>A0AAU7FHC8_9BACI</name>
<feature type="transmembrane region" description="Helical" evidence="1">
    <location>
        <begin position="322"/>
        <end position="341"/>
    </location>
</feature>
<dbReference type="InterPro" id="IPR052529">
    <property type="entry name" value="Bact_Transport_Assoc"/>
</dbReference>
<feature type="transmembrane region" description="Helical" evidence="1">
    <location>
        <begin position="20"/>
        <end position="41"/>
    </location>
</feature>